<evidence type="ECO:0000313" key="4">
    <source>
        <dbReference type="Proteomes" id="UP000038830"/>
    </source>
</evidence>
<feature type="coiled-coil region" evidence="1">
    <location>
        <begin position="299"/>
        <end position="354"/>
    </location>
</feature>
<evidence type="ECO:0000256" key="1">
    <source>
        <dbReference type="SAM" id="Coils"/>
    </source>
</evidence>
<name>A0A0H5C7M3_CYBJN</name>
<feature type="region of interest" description="Disordered" evidence="2">
    <location>
        <begin position="360"/>
        <end position="388"/>
    </location>
</feature>
<evidence type="ECO:0000313" key="3">
    <source>
        <dbReference type="EMBL" id="CEP23972.1"/>
    </source>
</evidence>
<keyword evidence="1" id="KW-0175">Coiled coil</keyword>
<accession>A0A0H5C7M3</accession>
<dbReference type="EMBL" id="CDQK01000005">
    <property type="protein sequence ID" value="CEP23972.1"/>
    <property type="molecule type" value="Genomic_DNA"/>
</dbReference>
<reference evidence="4" key="1">
    <citation type="journal article" date="2015" name="J. Biotechnol.">
        <title>The structure of the Cyberlindnera jadinii genome and its relation to Candida utilis analyzed by the occurrence of single nucleotide polymorphisms.</title>
        <authorList>
            <person name="Rupp O."/>
            <person name="Brinkrolf K."/>
            <person name="Buerth C."/>
            <person name="Kunigo M."/>
            <person name="Schneider J."/>
            <person name="Jaenicke S."/>
            <person name="Goesmann A."/>
            <person name="Puehler A."/>
            <person name="Jaeger K.-E."/>
            <person name="Ernst J.F."/>
        </authorList>
    </citation>
    <scope>NUCLEOTIDE SEQUENCE [LARGE SCALE GENOMIC DNA]</scope>
    <source>
        <strain evidence="4">ATCC 18201 / CBS 1600 / BCRC 20928 / JCM 3617 / NBRC 0987 / NRRL Y-1542</strain>
    </source>
</reference>
<organism evidence="3 4">
    <name type="scientific">Cyberlindnera jadinii (strain ATCC 18201 / CBS 1600 / BCRC 20928 / JCM 3617 / NBRC 0987 / NRRL Y-1542)</name>
    <name type="common">Torula yeast</name>
    <name type="synonym">Candida utilis</name>
    <dbReference type="NCBI Taxonomy" id="983966"/>
    <lineage>
        <taxon>Eukaryota</taxon>
        <taxon>Fungi</taxon>
        <taxon>Dikarya</taxon>
        <taxon>Ascomycota</taxon>
        <taxon>Saccharomycotina</taxon>
        <taxon>Saccharomycetes</taxon>
        <taxon>Phaffomycetales</taxon>
        <taxon>Phaffomycetaceae</taxon>
        <taxon>Cyberlindnera</taxon>
    </lineage>
</organism>
<protein>
    <submittedName>
        <fullName evidence="3">Uncharacterized protein</fullName>
    </submittedName>
</protein>
<sequence length="483" mass="54718">MSPFQQSLSSEFHDAIDSLNTTKAVDLATDDEFSDACRFVDSRNPLRVFYESEVTDRALRNDDLMSDGLYTKLTGDERGAYLHLKLISEYALAQSSKDSKLQTFQEITFLQRQTDRLREMSDEIQSQLKTNSQLLNMKLDTDPERRAQVLEQQQSLTENLVKVEAEIRENLLTLMRQYATALSLSNFDDLALPKSSEAVGDERADELMSYIASLAVQRNVVLPPPGDSKLTWAKSCLDQLLESSLNGESRSVSKEEPMEISNVKTALQDLQFAHQYLTKQYEEERSLNAGIAESYNKKQLILENKLSQANINLEKATQKYILVEHEKSILQNKFDEKSKEINELRRQLALLKLDHIGKSNESLGNGSPQSLDNPRTSGSSASSPITGLSISVESDDTTVTNPKTPLLQQQVKNGQFLQPSSYFSTCSPPKFSGSISVLRDEFKKVVVDLQNDYEAELEKERVERRRLEDLLRLHEERDSESIV</sequence>
<dbReference type="AlphaFoldDB" id="A0A0H5C7M3"/>
<feature type="coiled-coil region" evidence="1">
    <location>
        <begin position="450"/>
        <end position="477"/>
    </location>
</feature>
<gene>
    <name evidence="3" type="ORF">BN1211_4677</name>
</gene>
<proteinExistence type="predicted"/>
<evidence type="ECO:0000256" key="2">
    <source>
        <dbReference type="SAM" id="MobiDB-lite"/>
    </source>
</evidence>
<feature type="coiled-coil region" evidence="1">
    <location>
        <begin position="110"/>
        <end position="166"/>
    </location>
</feature>
<dbReference type="Proteomes" id="UP000038830">
    <property type="component" value="Unassembled WGS sequence"/>
</dbReference>